<sequence>MPDLIPSKPPCAPVYLDRPQLGLLPTLRFWNQPEVWRHAGWMVGIVAGVWAVLVGVALIGSPLWLLALVGAAGPLLTLGALERHVRRRMRERVALAAGQPVAGSGEID</sequence>
<keyword evidence="1" id="KW-0472">Membrane</keyword>
<keyword evidence="3" id="KW-1185">Reference proteome</keyword>
<proteinExistence type="predicted"/>
<keyword evidence="1" id="KW-1133">Transmembrane helix</keyword>
<comment type="caution">
    <text evidence="2">The sequence shown here is derived from an EMBL/GenBank/DDBJ whole genome shotgun (WGS) entry which is preliminary data.</text>
</comment>
<evidence type="ECO:0000313" key="2">
    <source>
        <dbReference type="EMBL" id="MBZ5712074.1"/>
    </source>
</evidence>
<reference evidence="2" key="1">
    <citation type="submission" date="2021-08" db="EMBL/GenBank/DDBJ databases">
        <authorList>
            <person name="Stevens D.C."/>
        </authorList>
    </citation>
    <scope>NUCLEOTIDE SEQUENCE</scope>
    <source>
        <strain evidence="2">DSM 53165</strain>
    </source>
</reference>
<evidence type="ECO:0008006" key="4">
    <source>
        <dbReference type="Google" id="ProtNLM"/>
    </source>
</evidence>
<evidence type="ECO:0000256" key="1">
    <source>
        <dbReference type="SAM" id="Phobius"/>
    </source>
</evidence>
<evidence type="ECO:0000313" key="3">
    <source>
        <dbReference type="Proteomes" id="UP001139031"/>
    </source>
</evidence>
<keyword evidence="1" id="KW-0812">Transmembrane</keyword>
<organism evidence="2 3">
    <name type="scientific">Nannocystis pusilla</name>
    <dbReference type="NCBI Taxonomy" id="889268"/>
    <lineage>
        <taxon>Bacteria</taxon>
        <taxon>Pseudomonadati</taxon>
        <taxon>Myxococcota</taxon>
        <taxon>Polyangia</taxon>
        <taxon>Nannocystales</taxon>
        <taxon>Nannocystaceae</taxon>
        <taxon>Nannocystis</taxon>
    </lineage>
</organism>
<feature type="transmembrane region" description="Helical" evidence="1">
    <location>
        <begin position="63"/>
        <end position="81"/>
    </location>
</feature>
<dbReference type="RefSeq" id="WP_224193835.1">
    <property type="nucleotide sequence ID" value="NZ_JAIRAU010000028.1"/>
</dbReference>
<protein>
    <recommendedName>
        <fullName evidence="4">DUF2530 domain-containing protein</fullName>
    </recommendedName>
</protein>
<accession>A0ABS7TV29</accession>
<gene>
    <name evidence="2" type="ORF">K7C98_22755</name>
</gene>
<name>A0ABS7TV29_9BACT</name>
<dbReference type="EMBL" id="JAIRAU010000028">
    <property type="protein sequence ID" value="MBZ5712074.1"/>
    <property type="molecule type" value="Genomic_DNA"/>
</dbReference>
<dbReference type="Proteomes" id="UP001139031">
    <property type="component" value="Unassembled WGS sequence"/>
</dbReference>
<feature type="transmembrane region" description="Helical" evidence="1">
    <location>
        <begin position="38"/>
        <end position="57"/>
    </location>
</feature>